<dbReference type="InterPro" id="IPR040902">
    <property type="entry name" value="AHJR-like"/>
</dbReference>
<dbReference type="Pfam" id="PF18743">
    <property type="entry name" value="AHJR-like"/>
    <property type="match status" value="1"/>
</dbReference>
<dbReference type="AlphaFoldDB" id="A0A6M8BGC5"/>
<keyword evidence="3" id="KW-1185">Reference proteome</keyword>
<proteinExistence type="predicted"/>
<sequence>MTRPPNRSPLEHQRLLKLAREYRKQGYQVTLYPAPEDLPSPLAHCSLDLVARRDEKAIAAEVRTRESLTLNGPDDLRKLSESVKKIPGWEFELVITNPRKKAEG</sequence>
<protein>
    <recommendedName>
        <fullName evidence="1">REase AHJR-like domain-containing protein</fullName>
    </recommendedName>
</protein>
<feature type="domain" description="REase AHJR-like" evidence="1">
    <location>
        <begin position="8"/>
        <end position="101"/>
    </location>
</feature>
<organism evidence="2 3">
    <name type="scientific">Thermoleptolyngbya sichuanensis A183</name>
    <dbReference type="NCBI Taxonomy" id="2737172"/>
    <lineage>
        <taxon>Bacteria</taxon>
        <taxon>Bacillati</taxon>
        <taxon>Cyanobacteriota</taxon>
        <taxon>Cyanophyceae</taxon>
        <taxon>Oculatellales</taxon>
        <taxon>Oculatellaceae</taxon>
        <taxon>Thermoleptolyngbya</taxon>
        <taxon>Thermoleptolyngbya sichuanensis</taxon>
    </lineage>
</organism>
<accession>A0A6M8BGC5</accession>
<dbReference type="Proteomes" id="UP000505210">
    <property type="component" value="Chromosome"/>
</dbReference>
<name>A0A6M8BGC5_9CYAN</name>
<dbReference type="RefSeq" id="WP_172356855.1">
    <property type="nucleotide sequence ID" value="NZ_CP053661.1"/>
</dbReference>
<dbReference type="EMBL" id="CP053661">
    <property type="protein sequence ID" value="QKD83280.1"/>
    <property type="molecule type" value="Genomic_DNA"/>
</dbReference>
<gene>
    <name evidence="2" type="ORF">HPC62_14705</name>
</gene>
<reference evidence="2 3" key="1">
    <citation type="submission" date="2020-05" db="EMBL/GenBank/DDBJ databases">
        <title>Complete genome sequence of of a novel Thermoleptolyngbya strain isolated from hot springs of Ganzi, Sichuan China.</title>
        <authorList>
            <person name="Tang J."/>
            <person name="Daroch M."/>
            <person name="Li L."/>
            <person name="Waleron K."/>
            <person name="Waleron M."/>
            <person name="Waleron M."/>
        </authorList>
    </citation>
    <scope>NUCLEOTIDE SEQUENCE [LARGE SCALE GENOMIC DNA]</scope>
    <source>
        <strain evidence="2 3">PKUAC-SCTA183</strain>
    </source>
</reference>
<evidence type="ECO:0000313" key="2">
    <source>
        <dbReference type="EMBL" id="QKD83280.1"/>
    </source>
</evidence>
<evidence type="ECO:0000259" key="1">
    <source>
        <dbReference type="Pfam" id="PF18743"/>
    </source>
</evidence>
<evidence type="ECO:0000313" key="3">
    <source>
        <dbReference type="Proteomes" id="UP000505210"/>
    </source>
</evidence>
<dbReference type="KEGG" id="theu:HPC62_14705"/>